<evidence type="ECO:0000259" key="1">
    <source>
        <dbReference type="Pfam" id="PF02698"/>
    </source>
</evidence>
<evidence type="ECO:0000313" key="2">
    <source>
        <dbReference type="EMBL" id="RVV99862.1"/>
    </source>
</evidence>
<dbReference type="AlphaFoldDB" id="A0A438AMF5"/>
<dbReference type="PANTHER" id="PTHR30336">
    <property type="entry name" value="INNER MEMBRANE PROTEIN, PROBABLE PERMEASE"/>
    <property type="match status" value="1"/>
</dbReference>
<dbReference type="GO" id="GO:0000270">
    <property type="term" value="P:peptidoglycan metabolic process"/>
    <property type="evidence" value="ECO:0007669"/>
    <property type="project" value="TreeGrafter"/>
</dbReference>
<proteinExistence type="predicted"/>
<accession>A0A438AMF5</accession>
<gene>
    <name evidence="2" type="ORF">EKE94_04120</name>
</gene>
<evidence type="ECO:0000313" key="3">
    <source>
        <dbReference type="Proteomes" id="UP000285908"/>
    </source>
</evidence>
<dbReference type="InterPro" id="IPR051599">
    <property type="entry name" value="Cell_Envelope_Assoc"/>
</dbReference>
<dbReference type="Proteomes" id="UP000285908">
    <property type="component" value="Unassembled WGS sequence"/>
</dbReference>
<reference evidence="2 3" key="1">
    <citation type="submission" date="2018-11" db="EMBL/GenBank/DDBJ databases">
        <title>Mesobaculum littorinae gen. nov., sp. nov., isolated from Littorina scabra that represents a novel genus of the order Rhodobacteraceae.</title>
        <authorList>
            <person name="Li F."/>
        </authorList>
    </citation>
    <scope>NUCLEOTIDE SEQUENCE [LARGE SCALE GENOMIC DNA]</scope>
    <source>
        <strain evidence="2 3">M0103</strain>
    </source>
</reference>
<organism evidence="2 3">
    <name type="scientific">Mesobaculum littorinae</name>
    <dbReference type="NCBI Taxonomy" id="2486419"/>
    <lineage>
        <taxon>Bacteria</taxon>
        <taxon>Pseudomonadati</taxon>
        <taxon>Pseudomonadota</taxon>
        <taxon>Alphaproteobacteria</taxon>
        <taxon>Rhodobacterales</taxon>
        <taxon>Roseobacteraceae</taxon>
        <taxon>Mesobaculum</taxon>
    </lineage>
</organism>
<dbReference type="CDD" id="cd06259">
    <property type="entry name" value="YdcF-like"/>
    <property type="match status" value="1"/>
</dbReference>
<feature type="domain" description="DUF218" evidence="1">
    <location>
        <begin position="43"/>
        <end position="172"/>
    </location>
</feature>
<dbReference type="OrthoDB" id="9809813at2"/>
<dbReference type="Gene3D" id="3.40.50.620">
    <property type="entry name" value="HUPs"/>
    <property type="match status" value="1"/>
</dbReference>
<keyword evidence="3" id="KW-1185">Reference proteome</keyword>
<protein>
    <submittedName>
        <fullName evidence="2">YdcF family protein</fullName>
    </submittedName>
</protein>
<sequence>MGVTRALRRLAILIFVIWALPAATAAYFATLWTPPAIPEDLGAVVVLSAGVPPDGRILGQTKARTETGVALVAAVAEGAAAPAIIFSGGRGGMDPAAKGTLMLDHARAMGLSTDRARAETGSHSTLQNALLSAPLLPRDGRPVAIVTHRYHLPRSWASFRWAGVRPLVLVPADPAGAPVEWRDIAMEGIKLPVNAARALLFDVLEALGLSVDATLPLLD</sequence>
<dbReference type="GO" id="GO:0043164">
    <property type="term" value="P:Gram-negative-bacterium-type cell wall biogenesis"/>
    <property type="evidence" value="ECO:0007669"/>
    <property type="project" value="TreeGrafter"/>
</dbReference>
<dbReference type="InterPro" id="IPR014729">
    <property type="entry name" value="Rossmann-like_a/b/a_fold"/>
</dbReference>
<dbReference type="EMBL" id="RQXX01000001">
    <property type="protein sequence ID" value="RVV99862.1"/>
    <property type="molecule type" value="Genomic_DNA"/>
</dbReference>
<comment type="caution">
    <text evidence="2">The sequence shown here is derived from an EMBL/GenBank/DDBJ whole genome shotgun (WGS) entry which is preliminary data.</text>
</comment>
<name>A0A438AMF5_9RHOB</name>
<dbReference type="PANTHER" id="PTHR30336:SF4">
    <property type="entry name" value="ENVELOPE BIOGENESIS FACTOR ELYC"/>
    <property type="match status" value="1"/>
</dbReference>
<dbReference type="GO" id="GO:0005886">
    <property type="term" value="C:plasma membrane"/>
    <property type="evidence" value="ECO:0007669"/>
    <property type="project" value="TreeGrafter"/>
</dbReference>
<dbReference type="InterPro" id="IPR003848">
    <property type="entry name" value="DUF218"/>
</dbReference>
<dbReference type="Pfam" id="PF02698">
    <property type="entry name" value="DUF218"/>
    <property type="match status" value="1"/>
</dbReference>